<proteinExistence type="predicted"/>
<keyword evidence="1" id="KW-0472">Membrane</keyword>
<feature type="transmembrane region" description="Helical" evidence="1">
    <location>
        <begin position="9"/>
        <end position="31"/>
    </location>
</feature>
<feature type="non-terminal residue" evidence="2">
    <location>
        <position position="1"/>
    </location>
</feature>
<keyword evidence="1" id="KW-0812">Transmembrane</keyword>
<name>A0A445M253_GLYSO</name>
<evidence type="ECO:0000313" key="2">
    <source>
        <dbReference type="EMBL" id="RZC29640.1"/>
    </source>
</evidence>
<dbReference type="EMBL" id="QZWG01000001">
    <property type="protein sequence ID" value="RZC29640.1"/>
    <property type="molecule type" value="Genomic_DNA"/>
</dbReference>
<evidence type="ECO:0000313" key="3">
    <source>
        <dbReference type="Proteomes" id="UP000289340"/>
    </source>
</evidence>
<protein>
    <submittedName>
        <fullName evidence="2">Uncharacterized protein</fullName>
    </submittedName>
</protein>
<comment type="caution">
    <text evidence="2">The sequence shown here is derived from an EMBL/GenBank/DDBJ whole genome shotgun (WGS) entry which is preliminary data.</text>
</comment>
<gene>
    <name evidence="2" type="ORF">D0Y65_001288</name>
</gene>
<evidence type="ECO:0000256" key="1">
    <source>
        <dbReference type="SAM" id="Phobius"/>
    </source>
</evidence>
<keyword evidence="1" id="KW-1133">Transmembrane helix</keyword>
<keyword evidence="3" id="KW-1185">Reference proteome</keyword>
<dbReference type="AlphaFoldDB" id="A0A445M253"/>
<sequence length="49" mass="5849">NRLKRNELYILRGQMVFTPLPLVLLELAYFLEDAIQFLLEKSDQKNLLQ</sequence>
<dbReference type="Proteomes" id="UP000289340">
    <property type="component" value="Chromosome 1"/>
</dbReference>
<reference evidence="2 3" key="1">
    <citation type="submission" date="2018-09" db="EMBL/GenBank/DDBJ databases">
        <title>A high-quality reference genome of wild soybean provides a powerful tool to mine soybean genomes.</title>
        <authorList>
            <person name="Xie M."/>
            <person name="Chung C.Y.L."/>
            <person name="Li M.-W."/>
            <person name="Wong F.-L."/>
            <person name="Chan T.-F."/>
            <person name="Lam H.-M."/>
        </authorList>
    </citation>
    <scope>NUCLEOTIDE SEQUENCE [LARGE SCALE GENOMIC DNA]</scope>
    <source>
        <strain evidence="3">cv. W05</strain>
        <tissue evidence="2">Hypocotyl of etiolated seedlings</tissue>
    </source>
</reference>
<organism evidence="2 3">
    <name type="scientific">Glycine soja</name>
    <name type="common">Wild soybean</name>
    <dbReference type="NCBI Taxonomy" id="3848"/>
    <lineage>
        <taxon>Eukaryota</taxon>
        <taxon>Viridiplantae</taxon>
        <taxon>Streptophyta</taxon>
        <taxon>Embryophyta</taxon>
        <taxon>Tracheophyta</taxon>
        <taxon>Spermatophyta</taxon>
        <taxon>Magnoliopsida</taxon>
        <taxon>eudicotyledons</taxon>
        <taxon>Gunneridae</taxon>
        <taxon>Pentapetalae</taxon>
        <taxon>rosids</taxon>
        <taxon>fabids</taxon>
        <taxon>Fabales</taxon>
        <taxon>Fabaceae</taxon>
        <taxon>Papilionoideae</taxon>
        <taxon>50 kb inversion clade</taxon>
        <taxon>NPAAA clade</taxon>
        <taxon>indigoferoid/millettioid clade</taxon>
        <taxon>Phaseoleae</taxon>
        <taxon>Glycine</taxon>
        <taxon>Glycine subgen. Soja</taxon>
    </lineage>
</organism>
<accession>A0A445M253</accession>